<reference evidence="9 10" key="1">
    <citation type="submission" date="2023-08" db="EMBL/GenBank/DDBJ databases">
        <title>New molecular markers tilS and rpoB for phylogenetic and monitoring studies of the genus Thiothrix biodiversity.</title>
        <authorList>
            <person name="Ravin N.V."/>
            <person name="Smolyakov D."/>
            <person name="Markov N.D."/>
            <person name="Beletsky A.V."/>
            <person name="Mardanov A.V."/>
            <person name="Rudenko T.S."/>
            <person name="Grabovich M.Y."/>
        </authorList>
    </citation>
    <scope>NUCLEOTIDE SEQUENCE [LARGE SCALE GENOMIC DNA]</scope>
    <source>
        <strain evidence="9 10">MK1</strain>
    </source>
</reference>
<dbReference type="InterPro" id="IPR005467">
    <property type="entry name" value="His_kinase_dom"/>
</dbReference>
<dbReference type="InterPro" id="IPR001789">
    <property type="entry name" value="Sig_transdc_resp-reg_receiver"/>
</dbReference>
<dbReference type="Proteomes" id="UP001236657">
    <property type="component" value="Chromosome"/>
</dbReference>
<dbReference type="InterPro" id="IPR036890">
    <property type="entry name" value="HATPase_C_sf"/>
</dbReference>
<dbReference type="EC" id="2.7.13.3" evidence="2"/>
<dbReference type="Gene3D" id="1.10.287.130">
    <property type="match status" value="1"/>
</dbReference>
<feature type="domain" description="Histidine kinase" evidence="7">
    <location>
        <begin position="261"/>
        <end position="482"/>
    </location>
</feature>
<evidence type="ECO:0000256" key="3">
    <source>
        <dbReference type="ARBA" id="ARBA00022553"/>
    </source>
</evidence>
<dbReference type="Gene3D" id="3.40.50.2300">
    <property type="match status" value="2"/>
</dbReference>
<dbReference type="PROSITE" id="PS50110">
    <property type="entry name" value="RESPONSE_REGULATORY"/>
    <property type="match status" value="2"/>
</dbReference>
<name>A0ABY9MM07_9GAMM</name>
<keyword evidence="4" id="KW-0902">Two-component regulatory system</keyword>
<dbReference type="EMBL" id="CP133218">
    <property type="protein sequence ID" value="WML89678.1"/>
    <property type="molecule type" value="Genomic_DNA"/>
</dbReference>
<dbReference type="SUPFAM" id="SSF47384">
    <property type="entry name" value="Homodimeric domain of signal transducing histidine kinase"/>
    <property type="match status" value="1"/>
</dbReference>
<feature type="modified residue" description="4-aspartylphosphate" evidence="5">
    <location>
        <position position="691"/>
    </location>
</feature>
<protein>
    <recommendedName>
        <fullName evidence="2">histidine kinase</fullName>
        <ecNumber evidence="2">2.7.13.3</ecNumber>
    </recommendedName>
</protein>
<accession>A0ABY9MM07</accession>
<dbReference type="PANTHER" id="PTHR45339:SF1">
    <property type="entry name" value="HYBRID SIGNAL TRANSDUCTION HISTIDINE KINASE J"/>
    <property type="match status" value="1"/>
</dbReference>
<feature type="domain" description="Response regulatory" evidence="8">
    <location>
        <begin position="642"/>
        <end position="759"/>
    </location>
</feature>
<evidence type="ECO:0000259" key="8">
    <source>
        <dbReference type="PROSITE" id="PS50110"/>
    </source>
</evidence>
<dbReference type="InterPro" id="IPR036097">
    <property type="entry name" value="HisK_dim/P_sf"/>
</dbReference>
<evidence type="ECO:0000256" key="1">
    <source>
        <dbReference type="ARBA" id="ARBA00000085"/>
    </source>
</evidence>
<evidence type="ECO:0000259" key="7">
    <source>
        <dbReference type="PROSITE" id="PS50109"/>
    </source>
</evidence>
<gene>
    <name evidence="9" type="ORF">RCF98_11925</name>
</gene>
<feature type="modified residue" description="4-aspartylphosphate" evidence="5">
    <location>
        <position position="552"/>
    </location>
</feature>
<dbReference type="Pfam" id="PF00072">
    <property type="entry name" value="Response_reg"/>
    <property type="match status" value="2"/>
</dbReference>
<dbReference type="SUPFAM" id="SSF55874">
    <property type="entry name" value="ATPase domain of HSP90 chaperone/DNA topoisomerase II/histidine kinase"/>
    <property type="match status" value="1"/>
</dbReference>
<dbReference type="SMART" id="SM00387">
    <property type="entry name" value="HATPase_c"/>
    <property type="match status" value="1"/>
</dbReference>
<evidence type="ECO:0000313" key="9">
    <source>
        <dbReference type="EMBL" id="WML89678.1"/>
    </source>
</evidence>
<evidence type="ECO:0000256" key="2">
    <source>
        <dbReference type="ARBA" id="ARBA00012438"/>
    </source>
</evidence>
<dbReference type="SUPFAM" id="SSF52172">
    <property type="entry name" value="CheY-like"/>
    <property type="match status" value="2"/>
</dbReference>
<evidence type="ECO:0000256" key="6">
    <source>
        <dbReference type="SAM" id="Phobius"/>
    </source>
</evidence>
<sequence length="782" mass="87878">MRIFNNMRLLQILDSLLLTSLLGVITLLTWLSLTDVSTKAEHNLQASTVSLQAAYDAFQQQITLETRIDKQRQVIDILDEEFSTLATTLENNAENPSKIKEHSYLLQQYSQELIEVWPKNSLPELKSDYEKTVGMMLGLANDIDELPLDRRLQSAIAARETANQARQLMEDMESLDDATGEQIGLAIQASIHSNMDSATLMTERLNSIKSNALWEMLLLMVILIISRLYFSTRFQHITRTAQTAQQVAEAAVKTKARFLATMSHEIRTPMNGVIGMTRLLMNTPMSKKQTDFVESIYLSGEHLLTVINDVLDFSKIEAGKLDLKREPLEIRACIEEVLNLLSSKALEKNLELAYAVDTSIPLFIEGDTVRVRQILTNLLGNAIKFTHQGEITILVMPSYKQGDEYELEFQINDTGNGIPADRLENIFEQFSQADNPLSPSNEGTGLGLAISRRLVNMMEGEIWAESTLNVGSRFHFTIKTRKVEGKLKPFLYPDIPEIIGKRILIVENSSINQQALQDFCLSWGAITEAYASSNEAIARISTGQRYDICLIDSNLPNASAIDFATYVRSHYNKQELPLILIAPPNDPHPKEMVHELFNLYLTKPITRSRLFDSLMTVLGKLNLVTTRPEQFLLKLGERLPLSILLVEDNPINQIVAASILDEIGYKADIAENGLQALQALHKKPYDVIFMDMQMPEMDGLEATRCIRADFPTERQPIIIAMTANAMESDKRECLAAGMNDYISKPVLPSAVEAVLKHWCSKPSATIPTQNTTQEHHHETTCA</sequence>
<dbReference type="CDD" id="cd17546">
    <property type="entry name" value="REC_hyHK_CKI1_RcsC-like"/>
    <property type="match status" value="1"/>
</dbReference>
<dbReference type="InterPro" id="IPR003594">
    <property type="entry name" value="HATPase_dom"/>
</dbReference>
<dbReference type="CDD" id="cd00156">
    <property type="entry name" value="REC"/>
    <property type="match status" value="1"/>
</dbReference>
<keyword evidence="6" id="KW-0472">Membrane</keyword>
<dbReference type="InterPro" id="IPR011006">
    <property type="entry name" value="CheY-like_superfamily"/>
</dbReference>
<comment type="catalytic activity">
    <reaction evidence="1">
        <text>ATP + protein L-histidine = ADP + protein N-phospho-L-histidine.</text>
        <dbReference type="EC" id="2.7.13.3"/>
    </reaction>
</comment>
<dbReference type="InterPro" id="IPR004358">
    <property type="entry name" value="Sig_transdc_His_kin-like_C"/>
</dbReference>
<feature type="transmembrane region" description="Helical" evidence="6">
    <location>
        <begin position="12"/>
        <end position="33"/>
    </location>
</feature>
<dbReference type="Gene3D" id="3.30.565.10">
    <property type="entry name" value="Histidine kinase-like ATPase, C-terminal domain"/>
    <property type="match status" value="1"/>
</dbReference>
<feature type="domain" description="Response regulatory" evidence="8">
    <location>
        <begin position="502"/>
        <end position="618"/>
    </location>
</feature>
<evidence type="ECO:0000313" key="10">
    <source>
        <dbReference type="Proteomes" id="UP001236657"/>
    </source>
</evidence>
<dbReference type="CDD" id="cd16922">
    <property type="entry name" value="HATPase_EvgS-ArcB-TorS-like"/>
    <property type="match status" value="1"/>
</dbReference>
<organism evidence="9 10">
    <name type="scientific">Thiothrix lacustris</name>
    <dbReference type="NCBI Taxonomy" id="525917"/>
    <lineage>
        <taxon>Bacteria</taxon>
        <taxon>Pseudomonadati</taxon>
        <taxon>Pseudomonadota</taxon>
        <taxon>Gammaproteobacteria</taxon>
        <taxon>Thiotrichales</taxon>
        <taxon>Thiotrichaceae</taxon>
        <taxon>Thiothrix</taxon>
    </lineage>
</organism>
<proteinExistence type="predicted"/>
<dbReference type="PRINTS" id="PR00344">
    <property type="entry name" value="BCTRLSENSOR"/>
</dbReference>
<keyword evidence="6" id="KW-1133">Transmembrane helix</keyword>
<dbReference type="Pfam" id="PF00512">
    <property type="entry name" value="HisKA"/>
    <property type="match status" value="1"/>
</dbReference>
<keyword evidence="6" id="KW-0812">Transmembrane</keyword>
<dbReference type="Pfam" id="PF02518">
    <property type="entry name" value="HATPase_c"/>
    <property type="match status" value="1"/>
</dbReference>
<dbReference type="PANTHER" id="PTHR45339">
    <property type="entry name" value="HYBRID SIGNAL TRANSDUCTION HISTIDINE KINASE J"/>
    <property type="match status" value="1"/>
</dbReference>
<dbReference type="PROSITE" id="PS50109">
    <property type="entry name" value="HIS_KIN"/>
    <property type="match status" value="1"/>
</dbReference>
<dbReference type="InterPro" id="IPR003661">
    <property type="entry name" value="HisK_dim/P_dom"/>
</dbReference>
<dbReference type="RefSeq" id="WP_308893952.1">
    <property type="nucleotide sequence ID" value="NZ_CP133218.1"/>
</dbReference>
<keyword evidence="3 5" id="KW-0597">Phosphoprotein</keyword>
<dbReference type="SMART" id="SM00388">
    <property type="entry name" value="HisKA"/>
    <property type="match status" value="1"/>
</dbReference>
<dbReference type="CDD" id="cd00082">
    <property type="entry name" value="HisKA"/>
    <property type="match status" value="1"/>
</dbReference>
<keyword evidence="10" id="KW-1185">Reference proteome</keyword>
<evidence type="ECO:0000256" key="5">
    <source>
        <dbReference type="PROSITE-ProRule" id="PRU00169"/>
    </source>
</evidence>
<evidence type="ECO:0000256" key="4">
    <source>
        <dbReference type="ARBA" id="ARBA00023012"/>
    </source>
</evidence>
<dbReference type="SMART" id="SM00448">
    <property type="entry name" value="REC"/>
    <property type="match status" value="2"/>
</dbReference>